<proteinExistence type="predicted"/>
<reference evidence="2" key="2">
    <citation type="submission" date="2004-02" db="EMBL/GenBank/DDBJ databases">
        <authorList>
            <consortium name="Genoscope"/>
            <consortium name="Whitehead Institute Centre for Genome Research"/>
        </authorList>
    </citation>
    <scope>NUCLEOTIDE SEQUENCE</scope>
</reference>
<sequence>MDEYDELFEIEDNFENQFADELEVLAQMEEDESSKPTKRQRRGQGDDISDIEHLLDDQPTTPKAKRQKQEAGVAKRLFDCQRSKAPNPSYDITPPSSPEQYEASHTVRYERCVIEPELTEKLLMSTCSTVSFTGIKKIFLYDLIII</sequence>
<dbReference type="OrthoDB" id="2195431at2759"/>
<protein>
    <submittedName>
        <fullName evidence="2">(spotted green pufferfish) hypothetical protein</fullName>
    </submittedName>
</protein>
<evidence type="ECO:0000256" key="1">
    <source>
        <dbReference type="SAM" id="MobiDB-lite"/>
    </source>
</evidence>
<dbReference type="EMBL" id="CAAE01010147">
    <property type="protein sequence ID" value="CAF92730.1"/>
    <property type="molecule type" value="Genomic_DNA"/>
</dbReference>
<organism evidence="2">
    <name type="scientific">Tetraodon nigroviridis</name>
    <name type="common">Spotted green pufferfish</name>
    <name type="synonym">Chelonodon nigroviridis</name>
    <dbReference type="NCBI Taxonomy" id="99883"/>
    <lineage>
        <taxon>Eukaryota</taxon>
        <taxon>Metazoa</taxon>
        <taxon>Chordata</taxon>
        <taxon>Craniata</taxon>
        <taxon>Vertebrata</taxon>
        <taxon>Euteleostomi</taxon>
        <taxon>Actinopterygii</taxon>
        <taxon>Neopterygii</taxon>
        <taxon>Teleostei</taxon>
        <taxon>Neoteleostei</taxon>
        <taxon>Acanthomorphata</taxon>
        <taxon>Eupercaria</taxon>
        <taxon>Tetraodontiformes</taxon>
        <taxon>Tetradontoidea</taxon>
        <taxon>Tetraodontidae</taxon>
        <taxon>Tetraodon</taxon>
    </lineage>
</organism>
<accession>Q4T302</accession>
<dbReference type="KEGG" id="tng:GSTEN00008083G001"/>
<dbReference type="AlphaFoldDB" id="Q4T302"/>
<reference evidence="2" key="1">
    <citation type="journal article" date="2004" name="Nature">
        <title>Genome duplication in the teleost fish Tetraodon nigroviridis reveals the early vertebrate proto-karyotype.</title>
        <authorList>
            <person name="Jaillon O."/>
            <person name="Aury J.-M."/>
            <person name="Brunet F."/>
            <person name="Petit J.-L."/>
            <person name="Stange-Thomann N."/>
            <person name="Mauceli E."/>
            <person name="Bouneau L."/>
            <person name="Fischer C."/>
            <person name="Ozouf-Costaz C."/>
            <person name="Bernot A."/>
            <person name="Nicaud S."/>
            <person name="Jaffe D."/>
            <person name="Fisher S."/>
            <person name="Lutfalla G."/>
            <person name="Dossat C."/>
            <person name="Segurens B."/>
            <person name="Dasilva C."/>
            <person name="Salanoubat M."/>
            <person name="Levy M."/>
            <person name="Boudet N."/>
            <person name="Castellano S."/>
            <person name="Anthouard V."/>
            <person name="Jubin C."/>
            <person name="Castelli V."/>
            <person name="Katinka M."/>
            <person name="Vacherie B."/>
            <person name="Biemont C."/>
            <person name="Skalli Z."/>
            <person name="Cattolico L."/>
            <person name="Poulain J."/>
            <person name="De Berardinis V."/>
            <person name="Cruaud C."/>
            <person name="Duprat S."/>
            <person name="Brottier P."/>
            <person name="Coutanceau J.-P."/>
            <person name="Gouzy J."/>
            <person name="Parra G."/>
            <person name="Lardier G."/>
            <person name="Chapple C."/>
            <person name="McKernan K.J."/>
            <person name="McEwan P."/>
            <person name="Bosak S."/>
            <person name="Kellis M."/>
            <person name="Volff J.-N."/>
            <person name="Guigo R."/>
            <person name="Zody M.C."/>
            <person name="Mesirov J."/>
            <person name="Lindblad-Toh K."/>
            <person name="Birren B."/>
            <person name="Nusbaum C."/>
            <person name="Kahn D."/>
            <person name="Robinson-Rechavi M."/>
            <person name="Laudet V."/>
            <person name="Schachter V."/>
            <person name="Quetier F."/>
            <person name="Saurin W."/>
            <person name="Scarpelli C."/>
            <person name="Wincker P."/>
            <person name="Lander E.S."/>
            <person name="Weissenbach J."/>
            <person name="Roest Crollius H."/>
        </authorList>
    </citation>
    <scope>NUCLEOTIDE SEQUENCE [LARGE SCALE GENOMIC DNA]</scope>
</reference>
<evidence type="ECO:0000313" key="2">
    <source>
        <dbReference type="EMBL" id="CAF92730.1"/>
    </source>
</evidence>
<feature type="region of interest" description="Disordered" evidence="1">
    <location>
        <begin position="24"/>
        <end position="103"/>
    </location>
</feature>
<name>Q4T302_TETNG</name>
<gene>
    <name evidence="2" type="ORF">GSTENG00008083001</name>
</gene>
<comment type="caution">
    <text evidence="2">The sequence shown here is derived from an EMBL/GenBank/DDBJ whole genome shotgun (WGS) entry which is preliminary data.</text>
</comment>